<dbReference type="GO" id="GO:0043138">
    <property type="term" value="F:3'-5' DNA helicase activity"/>
    <property type="evidence" value="ECO:0007669"/>
    <property type="project" value="InterPro"/>
</dbReference>
<evidence type="ECO:0000256" key="8">
    <source>
        <dbReference type="ARBA" id="ARBA00047995"/>
    </source>
</evidence>
<reference evidence="13 14" key="1">
    <citation type="submission" date="2014-04" db="EMBL/GenBank/DDBJ databases">
        <authorList>
            <consortium name="DOE Joint Genome Institute"/>
            <person name="Kuo A."/>
            <person name="Kohler A."/>
            <person name="Nagy L.G."/>
            <person name="Floudas D."/>
            <person name="Copeland A."/>
            <person name="Barry K.W."/>
            <person name="Cichocki N."/>
            <person name="Veneault-Fourrey C."/>
            <person name="LaButti K."/>
            <person name="Lindquist E.A."/>
            <person name="Lipzen A."/>
            <person name="Lundell T."/>
            <person name="Morin E."/>
            <person name="Murat C."/>
            <person name="Sun H."/>
            <person name="Tunlid A."/>
            <person name="Henrissat B."/>
            <person name="Grigoriev I.V."/>
            <person name="Hibbett D.S."/>
            <person name="Martin F."/>
            <person name="Nordberg H.P."/>
            <person name="Cantor M.N."/>
            <person name="Hua S.X."/>
        </authorList>
    </citation>
    <scope>NUCLEOTIDE SEQUENCE [LARGE SCALE GENOMIC DNA]</scope>
    <source>
        <strain evidence="13 14">LaAM-08-1</strain>
    </source>
</reference>
<feature type="region of interest" description="Disordered" evidence="10">
    <location>
        <begin position="911"/>
        <end position="949"/>
    </location>
</feature>
<feature type="compositionally biased region" description="Polar residues" evidence="10">
    <location>
        <begin position="918"/>
        <end position="930"/>
    </location>
</feature>
<dbReference type="GO" id="GO:0036297">
    <property type="term" value="P:interstrand cross-link repair"/>
    <property type="evidence" value="ECO:0007669"/>
    <property type="project" value="UniProtKB-ARBA"/>
</dbReference>
<feature type="compositionally biased region" description="Acidic residues" evidence="10">
    <location>
        <begin position="1196"/>
        <end position="1211"/>
    </location>
</feature>
<dbReference type="InterPro" id="IPR006935">
    <property type="entry name" value="Helicase/UvrB_N"/>
</dbReference>
<evidence type="ECO:0000256" key="5">
    <source>
        <dbReference type="ARBA" id="ARBA00022806"/>
    </source>
</evidence>
<comment type="similarity">
    <text evidence="2 9">Belongs to the DEAD box helicase family. DEAH subfamily. FANCM sub-subfamily.</text>
</comment>
<dbReference type="GO" id="GO:0045003">
    <property type="term" value="P:double-strand break repair via synthesis-dependent strand annealing"/>
    <property type="evidence" value="ECO:0007669"/>
    <property type="project" value="TreeGrafter"/>
</dbReference>
<dbReference type="GO" id="GO:0005524">
    <property type="term" value="F:ATP binding"/>
    <property type="evidence" value="ECO:0007669"/>
    <property type="project" value="UniProtKB-UniRule"/>
</dbReference>
<feature type="region of interest" description="Disordered" evidence="10">
    <location>
        <begin position="1040"/>
        <end position="1127"/>
    </location>
</feature>
<keyword evidence="7" id="KW-0539">Nucleus</keyword>
<dbReference type="SMART" id="SM00487">
    <property type="entry name" value="DEXDc"/>
    <property type="match status" value="1"/>
</dbReference>
<dbReference type="InterPro" id="IPR044749">
    <property type="entry name" value="FANCM_DEXDc"/>
</dbReference>
<keyword evidence="3" id="KW-0547">Nucleotide-binding</keyword>
<feature type="region of interest" description="Disordered" evidence="10">
    <location>
        <begin position="827"/>
        <end position="893"/>
    </location>
</feature>
<feature type="compositionally biased region" description="Polar residues" evidence="10">
    <location>
        <begin position="874"/>
        <end position="885"/>
    </location>
</feature>
<feature type="compositionally biased region" description="Basic residues" evidence="10">
    <location>
        <begin position="841"/>
        <end position="852"/>
    </location>
</feature>
<keyword evidence="4" id="KW-0378">Hydrolase</keyword>
<feature type="region of interest" description="Disordered" evidence="10">
    <location>
        <begin position="144"/>
        <end position="167"/>
    </location>
</feature>
<comment type="function">
    <text evidence="9">ATP-dependent DNA helicase involved in DNA damage repair by homologous recombination and in genome maintenance. Capable of unwinding D-loops. Plays a role in limiting crossover recombinants during mitotic DNA double-strand break (DSB) repair. Component of a FANCM-MHF complex which promotes gene conversion at blocked replication forks, probably by reversal of the stalled fork.</text>
</comment>
<dbReference type="SUPFAM" id="SSF52540">
    <property type="entry name" value="P-loop containing nucleoside triphosphate hydrolases"/>
    <property type="match status" value="1"/>
</dbReference>
<feature type="region of interest" description="Disordered" evidence="10">
    <location>
        <begin position="1141"/>
        <end position="1177"/>
    </location>
</feature>
<evidence type="ECO:0000256" key="4">
    <source>
        <dbReference type="ARBA" id="ARBA00022801"/>
    </source>
</evidence>
<dbReference type="OrthoDB" id="164902at2759"/>
<dbReference type="CDD" id="cd18033">
    <property type="entry name" value="DEXDc_FANCM"/>
    <property type="match status" value="1"/>
</dbReference>
<reference evidence="14" key="2">
    <citation type="submission" date="2015-01" db="EMBL/GenBank/DDBJ databases">
        <title>Evolutionary Origins and Diversification of the Mycorrhizal Mutualists.</title>
        <authorList>
            <consortium name="DOE Joint Genome Institute"/>
            <consortium name="Mycorrhizal Genomics Consortium"/>
            <person name="Kohler A."/>
            <person name="Kuo A."/>
            <person name="Nagy L.G."/>
            <person name="Floudas D."/>
            <person name="Copeland A."/>
            <person name="Barry K.W."/>
            <person name="Cichocki N."/>
            <person name="Veneault-Fourrey C."/>
            <person name="LaButti K."/>
            <person name="Lindquist E.A."/>
            <person name="Lipzen A."/>
            <person name="Lundell T."/>
            <person name="Morin E."/>
            <person name="Murat C."/>
            <person name="Riley R."/>
            <person name="Ohm R."/>
            <person name="Sun H."/>
            <person name="Tunlid A."/>
            <person name="Henrissat B."/>
            <person name="Grigoriev I.V."/>
            <person name="Hibbett D.S."/>
            <person name="Martin F."/>
        </authorList>
    </citation>
    <scope>NUCLEOTIDE SEQUENCE [LARGE SCALE GENOMIC DNA]</scope>
    <source>
        <strain evidence="14">LaAM-08-1</strain>
    </source>
</reference>
<keyword evidence="6" id="KW-0067">ATP-binding</keyword>
<comment type="subunit">
    <text evidence="9">Interacts with the MHF histone-fold complex to form the FANCM-MHF complex.</text>
</comment>
<organism evidence="13 14">
    <name type="scientific">Laccaria amethystina LaAM-08-1</name>
    <dbReference type="NCBI Taxonomy" id="1095629"/>
    <lineage>
        <taxon>Eukaryota</taxon>
        <taxon>Fungi</taxon>
        <taxon>Dikarya</taxon>
        <taxon>Basidiomycota</taxon>
        <taxon>Agaricomycotina</taxon>
        <taxon>Agaricomycetes</taxon>
        <taxon>Agaricomycetidae</taxon>
        <taxon>Agaricales</taxon>
        <taxon>Agaricineae</taxon>
        <taxon>Hydnangiaceae</taxon>
        <taxon>Laccaria</taxon>
    </lineage>
</organism>
<dbReference type="GO" id="GO:0009378">
    <property type="term" value="F:four-way junction helicase activity"/>
    <property type="evidence" value="ECO:0007669"/>
    <property type="project" value="TreeGrafter"/>
</dbReference>
<dbReference type="PANTHER" id="PTHR14025">
    <property type="entry name" value="FANCONI ANEMIA GROUP M FANCM FAMILY MEMBER"/>
    <property type="match status" value="1"/>
</dbReference>
<name>A0A0C9XX99_9AGAR</name>
<evidence type="ECO:0000259" key="12">
    <source>
        <dbReference type="PROSITE" id="PS51194"/>
    </source>
</evidence>
<dbReference type="PROSITE" id="PS51192">
    <property type="entry name" value="HELICASE_ATP_BIND_1"/>
    <property type="match status" value="1"/>
</dbReference>
<feature type="compositionally biased region" description="Basic residues" evidence="10">
    <location>
        <begin position="861"/>
        <end position="870"/>
    </location>
</feature>
<dbReference type="Gene3D" id="3.40.50.300">
    <property type="entry name" value="P-loop containing nucleotide triphosphate hydrolases"/>
    <property type="match status" value="2"/>
</dbReference>
<evidence type="ECO:0000256" key="1">
    <source>
        <dbReference type="ARBA" id="ARBA00004123"/>
    </source>
</evidence>
<feature type="domain" description="Helicase C-terminal" evidence="12">
    <location>
        <begin position="566"/>
        <end position="729"/>
    </location>
</feature>
<dbReference type="PANTHER" id="PTHR14025:SF20">
    <property type="entry name" value="FANCONI ANEMIA GROUP M PROTEIN"/>
    <property type="match status" value="1"/>
</dbReference>
<feature type="region of interest" description="Disordered" evidence="10">
    <location>
        <begin position="501"/>
        <end position="523"/>
    </location>
</feature>
<evidence type="ECO:0000256" key="10">
    <source>
        <dbReference type="SAM" id="MobiDB-lite"/>
    </source>
</evidence>
<sequence length="1306" mass="145593">MSSDGYFDGDDDFDDAAFQQLDAIEAAALSPRKDPIRPSTDPKPLGKEDSFVDDLSFDISETELAKLDNFVEDAISGRAQPVAGPSRLSGKLQTTLFGDILPQAPPASKIRSTIERTKSANRNPFGQQAPKTKKWDQTAFAKSGVKRGGNKGKGKAKATQDVEEGEEGDIEFEQFPAPFISRLQPPPMRLTPDLLEAKHWIYPINRPKRDYQFNIVKHCLFENTLVALPTGLGKTFIAGVVMLNFYRWFPEGKVLFVAPTKPLVSQQINACHETCGIPGGDSIELNGEVPKASRARHWREKRVFFMTPQTLINDLHTEICDPLDVILLIVDEAHRATGDYAYNQVVRFLMAKNPHFRVLALTATPGNNPEAVQLLIDGLHISRIEIRDEDSLDLKQYIHKKVIKEHIIKPNEDIETVKELLCKTMDVYMKPLKDCGLMRPTDNPVSLHPFRPQMISQELQQHQKRFYVNLSLLGTLARGMLYLLTGSIRMCYEWLEEASRNREDDENADKGKKSSKGKSLRGDTNFQAVMRELEAQRTRGFSPHPKMEKLKSILVQHFGTFLEDSGAEAGISEVDQTRVMVFSTHRGAVDDIVEDLQKERPLIRAARFIGQGTDKQGNKGLVQREQLEVINKFKAGEYNVLVATCIGEEGLDIGEIDVTVCYDADKAPTRMVQRFGRTGRKRSGIVHALLAEGREEFNLEKAKGTYKEVQKTITRGELYELYADVERLIPGHIKPECLEKVMEIQQYTREEPRKGVSMTGVSKGVKRKRNDDIARNIPIGASTSFVSVRDLVVKSGAGKKRKKLSLSKDFDKLGKNDDADEEIESGRVIAPLRRTQSATPAKKRTTAPKLRKALTIEGSKTRRAKSRKKESKQEVNSSQFSQQGVDDSDDMDIESGMILPSTALRLQVNMRSPHPEENSSPSTELSTQIAGSVVDPSDTKSGDPSLQFRHSPGILETQQLAYQSMAWLIDDDDDTNLAFEIIDSSPLRDGKQSVLQRIELGDESIEVSRPIVLHNGYVRSSLSPDADESIEFVEKSLGTTSPSKLVKSQGRSLTPEASPRVHGNTNDSKNFSPHCNHGTCQESSPWPSPSPPVNQPKGGMLPPDLPHRFLASPGTQDFPGPSFPIRCSANQSKKRRVFHDILESPSDQMPPPSQRRLRRQIESTPAPKNTKRAKPSLLARNLNPLFDAAAVHSGDEVSEGYSDSEDDEESESDRLFLKDSPFTQVSPSYDQTLAYQQSLLTQSRISSKVPDFADRPARRGHFLGGKKTLSRIVLPSSSPPPPDDELDSYEIGSFVVDDDEPDALYD</sequence>
<dbReference type="GO" id="GO:0005634">
    <property type="term" value="C:nucleus"/>
    <property type="evidence" value="ECO:0007669"/>
    <property type="project" value="UniProtKB-SubCell"/>
</dbReference>
<dbReference type="FunFam" id="3.40.50.300:FF:000861">
    <property type="entry name" value="Fanconi anemia, complementation group M"/>
    <property type="match status" value="1"/>
</dbReference>
<dbReference type="Proteomes" id="UP000054477">
    <property type="component" value="Unassembled WGS sequence"/>
</dbReference>
<evidence type="ECO:0000313" key="13">
    <source>
        <dbReference type="EMBL" id="KIK02292.1"/>
    </source>
</evidence>
<dbReference type="InterPro" id="IPR014001">
    <property type="entry name" value="Helicase_ATP-bd"/>
</dbReference>
<dbReference type="Pfam" id="PF04851">
    <property type="entry name" value="ResIII"/>
    <property type="match status" value="1"/>
</dbReference>
<dbReference type="EC" id="3.6.4.12" evidence="9"/>
<accession>A0A0C9XX99</accession>
<evidence type="ECO:0000256" key="3">
    <source>
        <dbReference type="ARBA" id="ARBA00022741"/>
    </source>
</evidence>
<dbReference type="InterPro" id="IPR027417">
    <property type="entry name" value="P-loop_NTPase"/>
</dbReference>
<feature type="region of interest" description="Disordered" evidence="10">
    <location>
        <begin position="1269"/>
        <end position="1306"/>
    </location>
</feature>
<feature type="compositionally biased region" description="Basic and acidic residues" evidence="10">
    <location>
        <begin position="501"/>
        <end position="512"/>
    </location>
</feature>
<evidence type="ECO:0000256" key="6">
    <source>
        <dbReference type="ARBA" id="ARBA00022840"/>
    </source>
</evidence>
<feature type="compositionally biased region" description="Basic residues" evidence="10">
    <location>
        <begin position="144"/>
        <end position="156"/>
    </location>
</feature>
<feature type="region of interest" description="Disordered" evidence="10">
    <location>
        <begin position="1191"/>
        <end position="1218"/>
    </location>
</feature>
<evidence type="ECO:0000256" key="7">
    <source>
        <dbReference type="ARBA" id="ARBA00023242"/>
    </source>
</evidence>
<keyword evidence="14" id="KW-1185">Reference proteome</keyword>
<feature type="compositionally biased region" description="Acidic residues" evidence="10">
    <location>
        <begin position="1296"/>
        <end position="1306"/>
    </location>
</feature>
<dbReference type="GO" id="GO:0000400">
    <property type="term" value="F:four-way junction DNA binding"/>
    <property type="evidence" value="ECO:0007669"/>
    <property type="project" value="TreeGrafter"/>
</dbReference>
<evidence type="ECO:0000256" key="2">
    <source>
        <dbReference type="ARBA" id="ARBA00009889"/>
    </source>
</evidence>
<feature type="domain" description="Helicase ATP-binding" evidence="11">
    <location>
        <begin position="215"/>
        <end position="383"/>
    </location>
</feature>
<comment type="catalytic activity">
    <reaction evidence="8 9">
        <text>ATP + H2O = ADP + phosphate + H(+)</text>
        <dbReference type="Rhea" id="RHEA:13065"/>
        <dbReference type="ChEBI" id="CHEBI:15377"/>
        <dbReference type="ChEBI" id="CHEBI:15378"/>
        <dbReference type="ChEBI" id="CHEBI:30616"/>
        <dbReference type="ChEBI" id="CHEBI:43474"/>
        <dbReference type="ChEBI" id="CHEBI:456216"/>
        <dbReference type="EC" id="3.6.4.12"/>
    </reaction>
</comment>
<proteinExistence type="inferred from homology"/>
<dbReference type="Pfam" id="PF00271">
    <property type="entry name" value="Helicase_C"/>
    <property type="match status" value="1"/>
</dbReference>
<dbReference type="GO" id="GO:0016887">
    <property type="term" value="F:ATP hydrolysis activity"/>
    <property type="evidence" value="ECO:0007669"/>
    <property type="project" value="RHEA"/>
</dbReference>
<comment type="subcellular location">
    <subcellularLocation>
        <location evidence="1 9">Nucleus</location>
    </subcellularLocation>
</comment>
<dbReference type="HOGENOM" id="CLU_002513_5_0_1"/>
<feature type="compositionally biased region" description="Polar residues" evidence="10">
    <location>
        <begin position="1063"/>
        <end position="1082"/>
    </location>
</feature>
<evidence type="ECO:0000256" key="9">
    <source>
        <dbReference type="RuleBase" id="RU367027"/>
    </source>
</evidence>
<feature type="region of interest" description="Disordered" evidence="10">
    <location>
        <begin position="27"/>
        <end position="50"/>
    </location>
</feature>
<dbReference type="CDD" id="cd12091">
    <property type="entry name" value="FANCM_ID"/>
    <property type="match status" value="1"/>
</dbReference>
<evidence type="ECO:0000259" key="11">
    <source>
        <dbReference type="PROSITE" id="PS51192"/>
    </source>
</evidence>
<keyword evidence="5" id="KW-0347">Helicase</keyword>
<dbReference type="InterPro" id="IPR001650">
    <property type="entry name" value="Helicase_C-like"/>
</dbReference>
<dbReference type="STRING" id="1095629.A0A0C9XX99"/>
<dbReference type="EMBL" id="KN838594">
    <property type="protein sequence ID" value="KIK02292.1"/>
    <property type="molecule type" value="Genomic_DNA"/>
</dbReference>
<dbReference type="InterPro" id="IPR039686">
    <property type="entry name" value="FANCM/Mph1-like_ID"/>
</dbReference>
<evidence type="ECO:0000313" key="14">
    <source>
        <dbReference type="Proteomes" id="UP000054477"/>
    </source>
</evidence>
<dbReference type="PROSITE" id="PS51194">
    <property type="entry name" value="HELICASE_CTER"/>
    <property type="match status" value="1"/>
</dbReference>
<dbReference type="SMART" id="SM00490">
    <property type="entry name" value="HELICc"/>
    <property type="match status" value="1"/>
</dbReference>
<protein>
    <recommendedName>
        <fullName evidence="9">ATP-dependent DNA helicase</fullName>
        <ecNumber evidence="9">3.6.4.12</ecNumber>
    </recommendedName>
</protein>
<gene>
    <name evidence="13" type="ORF">K443DRAFT_97115</name>
</gene>